<comment type="caution">
    <text evidence="1">The sequence shown here is derived from an EMBL/GenBank/DDBJ whole genome shotgun (WGS) entry which is preliminary data.</text>
</comment>
<sequence length="235" mass="25148">MTATEQTLAEKIEQHHIDTITERLGVNRLAVEAGEEPPHKSAPTEAQGDSLRDLAQQAAILKLLAERVTAAQKDVRKRTQAALDAAAERDGVERITAELPSGEAVATIGLRKGETGPVVVDEAAFAQWVRATFPDEKWTEVQVARAVKPWKAAELLATMATLELSPGKTGARPAQWADPETGEVHEVPGVMVKPTRSRTHGITWRKGGKDATAAAWHTGALAHQLAAITSGEGDQ</sequence>
<gene>
    <name evidence="1" type="ORF">NMN56_007215</name>
</gene>
<evidence type="ECO:0000313" key="2">
    <source>
        <dbReference type="Proteomes" id="UP001214441"/>
    </source>
</evidence>
<organism evidence="1 2">
    <name type="scientific">Streptomyces iconiensis</name>
    <dbReference type="NCBI Taxonomy" id="1384038"/>
    <lineage>
        <taxon>Bacteria</taxon>
        <taxon>Bacillati</taxon>
        <taxon>Actinomycetota</taxon>
        <taxon>Actinomycetes</taxon>
        <taxon>Kitasatosporales</taxon>
        <taxon>Streptomycetaceae</taxon>
        <taxon>Streptomyces</taxon>
    </lineage>
</organism>
<name>A0ABT6ZRQ2_9ACTN</name>
<evidence type="ECO:0000313" key="1">
    <source>
        <dbReference type="EMBL" id="MDJ1131750.1"/>
    </source>
</evidence>
<dbReference type="EMBL" id="JANCPR020000006">
    <property type="protein sequence ID" value="MDJ1131750.1"/>
    <property type="molecule type" value="Genomic_DNA"/>
</dbReference>
<keyword evidence="2" id="KW-1185">Reference proteome</keyword>
<reference evidence="1 2" key="1">
    <citation type="submission" date="2023-05" db="EMBL/GenBank/DDBJ databases">
        <title>Streptantibioticus silvisoli sp. nov., acidotolerant actinomycetes 1 from pine litter.</title>
        <authorList>
            <person name="Swiecimska M."/>
            <person name="Golinska P."/>
            <person name="Sangal V."/>
            <person name="Wachnowicz B."/>
            <person name="Goodfellow M."/>
        </authorList>
    </citation>
    <scope>NUCLEOTIDE SEQUENCE [LARGE SCALE GENOMIC DNA]</scope>
    <source>
        <strain evidence="1 2">DSM 42109</strain>
    </source>
</reference>
<dbReference type="RefSeq" id="WP_274044531.1">
    <property type="nucleotide sequence ID" value="NZ_JANCPR020000006.1"/>
</dbReference>
<protein>
    <submittedName>
        <fullName evidence="1">Uncharacterized protein</fullName>
    </submittedName>
</protein>
<dbReference type="Proteomes" id="UP001214441">
    <property type="component" value="Unassembled WGS sequence"/>
</dbReference>
<proteinExistence type="predicted"/>
<accession>A0ABT6ZRQ2</accession>